<keyword evidence="4 9" id="KW-0808">Transferase</keyword>
<dbReference type="InterPro" id="IPR036554">
    <property type="entry name" value="GHMP_kinase_C_sf"/>
</dbReference>
<evidence type="ECO:0000256" key="9">
    <source>
        <dbReference type="HAMAP-Rule" id="MF_00061"/>
    </source>
</evidence>
<keyword evidence="6 9" id="KW-0418">Kinase</keyword>
<comment type="similarity">
    <text evidence="1 9">Belongs to the GHMP kinase family. IspE subfamily.</text>
</comment>
<evidence type="ECO:0000313" key="13">
    <source>
        <dbReference type="Proteomes" id="UP000027982"/>
    </source>
</evidence>
<keyword evidence="13" id="KW-1185">Reference proteome</keyword>
<comment type="pathway">
    <text evidence="9">Isoprenoid biosynthesis; isopentenyl diphosphate biosynthesis via DXP pathway; isopentenyl diphosphate from 1-deoxy-D-xylulose 5-phosphate: step 3/6.</text>
</comment>
<dbReference type="Gene3D" id="3.30.70.890">
    <property type="entry name" value="GHMP kinase, C-terminal domain"/>
    <property type="match status" value="1"/>
</dbReference>
<evidence type="ECO:0000256" key="1">
    <source>
        <dbReference type="ARBA" id="ARBA00009684"/>
    </source>
</evidence>
<dbReference type="KEGG" id="fgi:OP10G_1255"/>
<keyword evidence="7 9" id="KW-0067">ATP-binding</keyword>
<dbReference type="GO" id="GO:0005524">
    <property type="term" value="F:ATP binding"/>
    <property type="evidence" value="ECO:0007669"/>
    <property type="project" value="UniProtKB-UniRule"/>
</dbReference>
<name>A0A068NM45_FIMGI</name>
<keyword evidence="9" id="KW-0414">Isoprene biosynthesis</keyword>
<keyword evidence="5 9" id="KW-0547">Nucleotide-binding</keyword>
<dbReference type="PANTHER" id="PTHR43527:SF2">
    <property type="entry name" value="4-DIPHOSPHOCYTIDYL-2-C-METHYL-D-ERYTHRITOL KINASE, CHLOROPLASTIC"/>
    <property type="match status" value="1"/>
</dbReference>
<dbReference type="SUPFAM" id="SSF54211">
    <property type="entry name" value="Ribosomal protein S5 domain 2-like"/>
    <property type="match status" value="1"/>
</dbReference>
<dbReference type="HOGENOM" id="CLU_053057_2_0_0"/>
<dbReference type="STRING" id="661478.OP10G_1255"/>
<dbReference type="PIRSF" id="PIRSF010376">
    <property type="entry name" value="IspE"/>
    <property type="match status" value="1"/>
</dbReference>
<dbReference type="RefSeq" id="WP_025226753.1">
    <property type="nucleotide sequence ID" value="NZ_CP007139.1"/>
</dbReference>
<gene>
    <name evidence="9" type="primary">ispE</name>
    <name evidence="12" type="ORF">OP10G_1255</name>
</gene>
<dbReference type="HAMAP" id="MF_00061">
    <property type="entry name" value="IspE"/>
    <property type="match status" value="1"/>
</dbReference>
<dbReference type="EMBL" id="CP007139">
    <property type="protein sequence ID" value="AIE84623.1"/>
    <property type="molecule type" value="Genomic_DNA"/>
</dbReference>
<dbReference type="GO" id="GO:0019288">
    <property type="term" value="P:isopentenyl diphosphate biosynthetic process, methylerythritol 4-phosphate pathway"/>
    <property type="evidence" value="ECO:0007669"/>
    <property type="project" value="UniProtKB-UniRule"/>
</dbReference>
<evidence type="ECO:0000256" key="5">
    <source>
        <dbReference type="ARBA" id="ARBA00022741"/>
    </source>
</evidence>
<evidence type="ECO:0000256" key="6">
    <source>
        <dbReference type="ARBA" id="ARBA00022777"/>
    </source>
</evidence>
<evidence type="ECO:0000256" key="8">
    <source>
        <dbReference type="ARBA" id="ARBA00032554"/>
    </source>
</evidence>
<dbReference type="GO" id="GO:0050515">
    <property type="term" value="F:4-(cytidine 5'-diphospho)-2-C-methyl-D-erythritol kinase activity"/>
    <property type="evidence" value="ECO:0007669"/>
    <property type="project" value="UniProtKB-UniRule"/>
</dbReference>
<comment type="function">
    <text evidence="9">Catalyzes the phosphorylation of the position 2 hydroxy group of 4-diphosphocytidyl-2C-methyl-D-erythritol.</text>
</comment>
<dbReference type="InterPro" id="IPR014721">
    <property type="entry name" value="Ribsml_uS5_D2-typ_fold_subgr"/>
</dbReference>
<reference evidence="12 13" key="1">
    <citation type="journal article" date="2014" name="PLoS ONE">
        <title>The first complete genome sequence of the class fimbriimonadia in the phylum armatimonadetes.</title>
        <authorList>
            <person name="Hu Z.Y."/>
            <person name="Wang Y.Z."/>
            <person name="Im W.T."/>
            <person name="Wang S.Y."/>
            <person name="Zhao G.P."/>
            <person name="Zheng H.J."/>
            <person name="Quan Z.X."/>
        </authorList>
    </citation>
    <scope>NUCLEOTIDE SEQUENCE [LARGE SCALE GENOMIC DNA]</scope>
    <source>
        <strain evidence="12">Gsoil 348</strain>
    </source>
</reference>
<evidence type="ECO:0000313" key="12">
    <source>
        <dbReference type="EMBL" id="AIE84623.1"/>
    </source>
</evidence>
<dbReference type="SUPFAM" id="SSF55060">
    <property type="entry name" value="GHMP Kinase, C-terminal domain"/>
    <property type="match status" value="1"/>
</dbReference>
<dbReference type="GO" id="GO:0016114">
    <property type="term" value="P:terpenoid biosynthetic process"/>
    <property type="evidence" value="ECO:0007669"/>
    <property type="project" value="UniProtKB-UniRule"/>
</dbReference>
<dbReference type="InterPro" id="IPR013750">
    <property type="entry name" value="GHMP_kinase_C_dom"/>
</dbReference>
<feature type="active site" evidence="9">
    <location>
        <position position="12"/>
    </location>
</feature>
<feature type="domain" description="GHMP kinase C-terminal" evidence="11">
    <location>
        <begin position="207"/>
        <end position="249"/>
    </location>
</feature>
<dbReference type="OrthoDB" id="9790707at2"/>
<comment type="catalytic activity">
    <reaction evidence="9">
        <text>4-CDP-2-C-methyl-D-erythritol + ATP = 4-CDP-2-C-methyl-D-erythritol 2-phosphate + ADP + H(+)</text>
        <dbReference type="Rhea" id="RHEA:18437"/>
        <dbReference type="ChEBI" id="CHEBI:15378"/>
        <dbReference type="ChEBI" id="CHEBI:30616"/>
        <dbReference type="ChEBI" id="CHEBI:57823"/>
        <dbReference type="ChEBI" id="CHEBI:57919"/>
        <dbReference type="ChEBI" id="CHEBI:456216"/>
        <dbReference type="EC" id="2.7.1.148"/>
    </reaction>
</comment>
<dbReference type="eggNOG" id="COG1947">
    <property type="taxonomic scope" value="Bacteria"/>
</dbReference>
<evidence type="ECO:0000256" key="3">
    <source>
        <dbReference type="ARBA" id="ARBA00017473"/>
    </source>
</evidence>
<evidence type="ECO:0000256" key="2">
    <source>
        <dbReference type="ARBA" id="ARBA00012052"/>
    </source>
</evidence>
<dbReference type="AlphaFoldDB" id="A0A068NM45"/>
<protein>
    <recommendedName>
        <fullName evidence="3 9">4-diphosphocytidyl-2-C-methyl-D-erythritol kinase</fullName>
        <shortName evidence="9">CMK</shortName>
        <ecNumber evidence="2 9">2.7.1.148</ecNumber>
    </recommendedName>
    <alternativeName>
        <fullName evidence="8 9">4-(cytidine-5'-diphospho)-2-C-methyl-D-erythritol kinase</fullName>
    </alternativeName>
</protein>
<dbReference type="Gene3D" id="3.30.230.10">
    <property type="match status" value="1"/>
</dbReference>
<proteinExistence type="inferred from homology"/>
<dbReference type="InterPro" id="IPR020568">
    <property type="entry name" value="Ribosomal_Su5_D2-typ_SF"/>
</dbReference>
<dbReference type="EC" id="2.7.1.148" evidence="2 9"/>
<dbReference type="Proteomes" id="UP000027982">
    <property type="component" value="Chromosome"/>
</dbReference>
<dbReference type="Pfam" id="PF00288">
    <property type="entry name" value="GHMP_kinases_N"/>
    <property type="match status" value="1"/>
</dbReference>
<evidence type="ECO:0000259" key="10">
    <source>
        <dbReference type="Pfam" id="PF00288"/>
    </source>
</evidence>
<feature type="binding site" evidence="9">
    <location>
        <begin position="89"/>
        <end position="99"/>
    </location>
    <ligand>
        <name>ATP</name>
        <dbReference type="ChEBI" id="CHEBI:30616"/>
    </ligand>
</feature>
<dbReference type="InterPro" id="IPR006204">
    <property type="entry name" value="GHMP_kinase_N_dom"/>
</dbReference>
<evidence type="ECO:0000256" key="7">
    <source>
        <dbReference type="ARBA" id="ARBA00022840"/>
    </source>
</evidence>
<feature type="active site" evidence="9">
    <location>
        <position position="129"/>
    </location>
</feature>
<dbReference type="NCBIfam" id="TIGR00154">
    <property type="entry name" value="ispE"/>
    <property type="match status" value="1"/>
</dbReference>
<dbReference type="InterPro" id="IPR004424">
    <property type="entry name" value="IspE"/>
</dbReference>
<evidence type="ECO:0000259" key="11">
    <source>
        <dbReference type="Pfam" id="PF08544"/>
    </source>
</evidence>
<accession>A0A068NM45</accession>
<feature type="domain" description="GHMP kinase N-terminal" evidence="10">
    <location>
        <begin position="65"/>
        <end position="137"/>
    </location>
</feature>
<dbReference type="Pfam" id="PF08544">
    <property type="entry name" value="GHMP_kinases_C"/>
    <property type="match status" value="1"/>
</dbReference>
<evidence type="ECO:0000256" key="4">
    <source>
        <dbReference type="ARBA" id="ARBA00022679"/>
    </source>
</evidence>
<dbReference type="PANTHER" id="PTHR43527">
    <property type="entry name" value="4-DIPHOSPHOCYTIDYL-2-C-METHYL-D-ERYTHRITOL KINASE, CHLOROPLASTIC"/>
    <property type="match status" value="1"/>
</dbReference>
<dbReference type="UniPathway" id="UPA00056">
    <property type="reaction ID" value="UER00094"/>
</dbReference>
<organism evidence="12 13">
    <name type="scientific">Fimbriimonas ginsengisoli Gsoil 348</name>
    <dbReference type="NCBI Taxonomy" id="661478"/>
    <lineage>
        <taxon>Bacteria</taxon>
        <taxon>Bacillati</taxon>
        <taxon>Armatimonadota</taxon>
        <taxon>Fimbriimonadia</taxon>
        <taxon>Fimbriimonadales</taxon>
        <taxon>Fimbriimonadaceae</taxon>
        <taxon>Fimbriimonas</taxon>
    </lineage>
</organism>
<sequence>MTSRLVVPCPAKVNLFLAVGPRDERGYHPLRTIFQAIDLCDILVIETNPAEPGFFCDDPGVPLDNTVTKAMRLIPSLPPLRVTLEKKIPSESGLGGGSSDAAGLLRAAIKLGFLAPEDAPAIALSIGADVPFFLVGGRARAEGYGERLEPLPDRETEWLVVVRPDVGCPTGPAFAKLDERPYEWREFPADDLLYNDFERVAPRYCLDLIDRLRALGATDAALTGSGSAVFGRFASLEEAERAKEKLVQEGFVRIWVTRTLTRAESLYLE</sequence>